<dbReference type="GeneID" id="108664340"/>
<dbReference type="RefSeq" id="XP_047738989.1">
    <property type="nucleotide sequence ID" value="XM_047883033.1"/>
</dbReference>
<dbReference type="InterPro" id="IPR023311">
    <property type="entry name" value="Methusela_ecto_dom_2"/>
</dbReference>
<proteinExistence type="inferred from homology"/>
<evidence type="ECO:0000313" key="11">
    <source>
        <dbReference type="Proteomes" id="UP000694843"/>
    </source>
</evidence>
<keyword evidence="7 8" id="KW-0472">Membrane</keyword>
<protein>
    <submittedName>
        <fullName evidence="12">Probable G-protein coupled receptor Mth-like 4</fullName>
    </submittedName>
</protein>
<dbReference type="Gene3D" id="1.20.1070.10">
    <property type="entry name" value="Rhodopsin 7-helix transmembrane proteins"/>
    <property type="match status" value="1"/>
</dbReference>
<evidence type="ECO:0000256" key="6">
    <source>
        <dbReference type="ARBA" id="ARBA00023040"/>
    </source>
</evidence>
<evidence type="ECO:0000256" key="9">
    <source>
        <dbReference type="SAM" id="SignalP"/>
    </source>
</evidence>
<dbReference type="Pfam" id="PF00002">
    <property type="entry name" value="7tm_2"/>
    <property type="match status" value="1"/>
</dbReference>
<dbReference type="AlphaFoldDB" id="A0A979FPH0"/>
<keyword evidence="4 9" id="KW-0732">Signal</keyword>
<dbReference type="InterPro" id="IPR052808">
    <property type="entry name" value="GPCR_Mth-like"/>
</dbReference>
<feature type="signal peptide" evidence="9">
    <location>
        <begin position="1"/>
        <end position="24"/>
    </location>
</feature>
<evidence type="ECO:0000256" key="3">
    <source>
        <dbReference type="ARBA" id="ARBA00022692"/>
    </source>
</evidence>
<dbReference type="SUPFAM" id="SSF63877">
    <property type="entry name" value="Methuselah ectodomain"/>
    <property type="match status" value="1"/>
</dbReference>
<evidence type="ECO:0000256" key="2">
    <source>
        <dbReference type="ARBA" id="ARBA00008979"/>
    </source>
</evidence>
<accession>A0A979FPH0</accession>
<comment type="similarity">
    <text evidence="2">Belongs to the G-protein coupled receptor 2 family. Mth subfamily.</text>
</comment>
<dbReference type="GO" id="GO:0007166">
    <property type="term" value="P:cell surface receptor signaling pathway"/>
    <property type="evidence" value="ECO:0007669"/>
    <property type="project" value="InterPro"/>
</dbReference>
<dbReference type="CDD" id="cd15039">
    <property type="entry name" value="7tmB3_Methuselah-like"/>
    <property type="match status" value="1"/>
</dbReference>
<keyword evidence="6" id="KW-0807">Transducer</keyword>
<dbReference type="GO" id="GO:0004930">
    <property type="term" value="F:G protein-coupled receptor activity"/>
    <property type="evidence" value="ECO:0007669"/>
    <property type="project" value="UniProtKB-KW"/>
</dbReference>
<evidence type="ECO:0000256" key="4">
    <source>
        <dbReference type="ARBA" id="ARBA00022729"/>
    </source>
</evidence>
<organism evidence="11 12">
    <name type="scientific">Hyalella azteca</name>
    <name type="common">Amphipod</name>
    <dbReference type="NCBI Taxonomy" id="294128"/>
    <lineage>
        <taxon>Eukaryota</taxon>
        <taxon>Metazoa</taxon>
        <taxon>Ecdysozoa</taxon>
        <taxon>Arthropoda</taxon>
        <taxon>Crustacea</taxon>
        <taxon>Multicrustacea</taxon>
        <taxon>Malacostraca</taxon>
        <taxon>Eumalacostraca</taxon>
        <taxon>Peracarida</taxon>
        <taxon>Amphipoda</taxon>
        <taxon>Senticaudata</taxon>
        <taxon>Talitrida</taxon>
        <taxon>Talitroidea</taxon>
        <taxon>Hyalellidae</taxon>
        <taxon>Hyalella</taxon>
    </lineage>
</organism>
<evidence type="ECO:0000256" key="8">
    <source>
        <dbReference type="SAM" id="Phobius"/>
    </source>
</evidence>
<feature type="transmembrane region" description="Helical" evidence="8">
    <location>
        <begin position="425"/>
        <end position="444"/>
    </location>
</feature>
<dbReference type="KEGG" id="hazt:108664340"/>
<reference evidence="12" key="1">
    <citation type="submission" date="2025-08" db="UniProtKB">
        <authorList>
            <consortium name="RefSeq"/>
        </authorList>
    </citation>
    <scope>IDENTIFICATION</scope>
    <source>
        <tissue evidence="12">Whole organism</tissue>
    </source>
</reference>
<keyword evidence="3 8" id="KW-0812">Transmembrane</keyword>
<dbReference type="OrthoDB" id="6134459at2759"/>
<feature type="domain" description="G-protein coupled receptors family 2 profile 2" evidence="10">
    <location>
        <begin position="419"/>
        <end position="577"/>
    </location>
</feature>
<evidence type="ECO:0000256" key="5">
    <source>
        <dbReference type="ARBA" id="ARBA00022989"/>
    </source>
</evidence>
<dbReference type="Proteomes" id="UP000694843">
    <property type="component" value="Unplaced"/>
</dbReference>
<evidence type="ECO:0000256" key="1">
    <source>
        <dbReference type="ARBA" id="ARBA00004141"/>
    </source>
</evidence>
<evidence type="ECO:0000259" key="10">
    <source>
        <dbReference type="PROSITE" id="PS50261"/>
    </source>
</evidence>
<dbReference type="PROSITE" id="PS50261">
    <property type="entry name" value="G_PROTEIN_RECEP_F2_4"/>
    <property type="match status" value="1"/>
</dbReference>
<dbReference type="PANTHER" id="PTHR46953:SF1">
    <property type="entry name" value="G-PROTEIN COUPLED RECEPTOR MTH-LIKE 1-RELATED"/>
    <property type="match status" value="1"/>
</dbReference>
<dbReference type="InterPro" id="IPR036272">
    <property type="entry name" value="Methuselah_N_sf"/>
</dbReference>
<dbReference type="GO" id="GO:0016020">
    <property type="term" value="C:membrane"/>
    <property type="evidence" value="ECO:0007669"/>
    <property type="project" value="UniProtKB-SubCell"/>
</dbReference>
<dbReference type="InterPro" id="IPR017981">
    <property type="entry name" value="GPCR_2-like_7TM"/>
</dbReference>
<dbReference type="Gene3D" id="2.170.180.11">
    <property type="entry name" value="Methuselah ectodomain, domain 2"/>
    <property type="match status" value="1"/>
</dbReference>
<keyword evidence="6" id="KW-0297">G-protein coupled receptor</keyword>
<keyword evidence="5 8" id="KW-1133">Transmembrane helix</keyword>
<feature type="transmembrane region" description="Helical" evidence="8">
    <location>
        <begin position="456"/>
        <end position="476"/>
    </location>
</feature>
<feature type="chain" id="PRO_5037356016" evidence="9">
    <location>
        <begin position="25"/>
        <end position="705"/>
    </location>
</feature>
<dbReference type="InterPro" id="IPR000832">
    <property type="entry name" value="GPCR_2_secretin-like"/>
</dbReference>
<evidence type="ECO:0000313" key="12">
    <source>
        <dbReference type="RefSeq" id="XP_047738989.1"/>
    </source>
</evidence>
<evidence type="ECO:0000256" key="7">
    <source>
        <dbReference type="ARBA" id="ARBA00023136"/>
    </source>
</evidence>
<feature type="transmembrane region" description="Helical" evidence="8">
    <location>
        <begin position="491"/>
        <end position="514"/>
    </location>
</feature>
<feature type="transmembrane region" description="Helical" evidence="8">
    <location>
        <begin position="535"/>
        <end position="556"/>
    </location>
</feature>
<keyword evidence="6" id="KW-0675">Receptor</keyword>
<name>A0A979FPH0_HYAAZ</name>
<dbReference type="PANTHER" id="PTHR46953">
    <property type="entry name" value="G-PROTEIN COUPLED RECEPTOR MTH-LIKE 1-RELATED"/>
    <property type="match status" value="1"/>
</dbReference>
<keyword evidence="11" id="KW-1185">Reference proteome</keyword>
<gene>
    <name evidence="12" type="primary">LOC108664340</name>
</gene>
<comment type="subcellular location">
    <subcellularLocation>
        <location evidence="1">Membrane</location>
        <topology evidence="1">Multi-pass membrane protein</topology>
    </subcellularLocation>
</comment>
<sequence>MNPKIYSLAVVIIHYLFFVSVVTSQETEDPSLLSDDPAEAVVYVRKCRCQVTEVLDSSGQCVEHPFLVDANQKSHFNTTVKDLSCLPPLFTVVLSQEEFSPVEGGEIYVPLMNSFLSYEDHCLEYKDNVFGNINIEAKVCITAPVIPICCPGGVMPQRDSDGAVISCGSSSESPTSDSIFTSGKDLPAPIHHSMDFRLPVYVGANTVDFGVVPTVVSSISCSDGKNLTTTNLGWTDQAVVTYVADGTSLEWKSPNGQSVTLNPGEFCLGKADSDGSRYVGFFCYQNPLDLHQQQCRNRTCVRKCCDADSVFVGREGCTKVDEPSEWLPVIHNRETMQPLHYNVTVTEVYGFPICGEFFDLDSSEPYVLTDDGHLTLLHGVSYAAHRYCVDNLLDDNNSSSRIAVVCFDHQENTDSCYWQKILKSVALALSCIFILATLFVYFSVTEIFRRLPSKCVLSQSFALLLSFLCLISLQALSTGESTPFCIATGLLFYYSTLASFFWLNVMCFDMYFTIKSIVPVSECGSHLKFFALYSLYGWGLPLLFLVAVCVVDNLPLDLAHFHVIRPNIFSACHIPNQGAGSYTLSAGHLPNQGESAAIIRFNIFSACHIPNQGESVTTIKPNIFSACHIPNQGESAATIRPNIFSACHIPNQGHVLRVVGDTCYVWLVTDVINALRGLFIFVIFVCKHGSVVGVVWNESEETPIF</sequence>